<dbReference type="EMBL" id="JAOPJF010000021">
    <property type="protein sequence ID" value="KAK1145843.1"/>
    <property type="molecule type" value="Genomic_DNA"/>
</dbReference>
<organism evidence="1 2">
    <name type="scientific">Aspergillus melleus</name>
    <dbReference type="NCBI Taxonomy" id="138277"/>
    <lineage>
        <taxon>Eukaryota</taxon>
        <taxon>Fungi</taxon>
        <taxon>Dikarya</taxon>
        <taxon>Ascomycota</taxon>
        <taxon>Pezizomycotina</taxon>
        <taxon>Eurotiomycetes</taxon>
        <taxon>Eurotiomycetidae</taxon>
        <taxon>Eurotiales</taxon>
        <taxon>Aspergillaceae</taxon>
        <taxon>Aspergillus</taxon>
        <taxon>Aspergillus subgen. Circumdati</taxon>
    </lineage>
</organism>
<protein>
    <submittedName>
        <fullName evidence="1">Uncharacterized protein</fullName>
    </submittedName>
</protein>
<gene>
    <name evidence="1" type="ORF">N8T08_003789</name>
</gene>
<dbReference type="Proteomes" id="UP001177260">
    <property type="component" value="Unassembled WGS sequence"/>
</dbReference>
<evidence type="ECO:0000313" key="2">
    <source>
        <dbReference type="Proteomes" id="UP001177260"/>
    </source>
</evidence>
<reference evidence="1 2" key="1">
    <citation type="journal article" date="2023" name="ACS Omega">
        <title>Identification of the Neoaspergillic Acid Biosynthesis Gene Cluster by Establishing an In Vitro CRISPR-Ribonucleoprotein Genetic System in Aspergillus melleus.</title>
        <authorList>
            <person name="Yuan B."/>
            <person name="Grau M.F."/>
            <person name="Murata R.M."/>
            <person name="Torok T."/>
            <person name="Venkateswaran K."/>
            <person name="Stajich J.E."/>
            <person name="Wang C.C.C."/>
        </authorList>
    </citation>
    <scope>NUCLEOTIDE SEQUENCE [LARGE SCALE GENOMIC DNA]</scope>
    <source>
        <strain evidence="1 2">IMV 1140</strain>
    </source>
</reference>
<name>A0ACC3B5S2_9EURO</name>
<keyword evidence="2" id="KW-1185">Reference proteome</keyword>
<sequence length="652" mass="73564">MDVLPSEIIEQIILILEDELQTLRAFSLASSRVYQLTAPILYRTAIIRFSGFSELQKIVAEYAESGLGRPFLTHATRLDLVALPKQVRRLGGGSGLHRFNTRDRSVTIEDFQPHGVGSFMERLMSQFDLPGYGRRRGGLPGAFSKNEWQPLVSLVSRLAKLKNMHYAIRNSFPRSLLDAVHQHHPTCGIYIWSPQTPRLDIPGVGPIENTMKLGGSLVNDLLDMEVLRSPCLRAISLDYPIFAGYPKTLHLGRIVPYIIQAPDIKHIHLNLDGEWGDEFRKTIQSIPQHTGDTSPLAGLHSLSLQSYLLEDLALSQWTPVMDLSALKSLHIPMLGFFHSPSHLNDAVPGLVSLERLWIGADPGHNGWTTFSEELRSIFQRLRPLKYLCIEGLEHISFLHDILERHGSSLVGFMLPPGRRRASIPEHPQYAGYIYPFVDDTHLQKIAQRCPNLKYFRVPIRRSKGDHAEVRTYRALGSFPSLQNLILDLYGNSRPVLSAEQGIFSNENAGGSDIPHVSLEDALVNFATDQALATAIWTEIASHQPSQKLTRLRVSPWGYAMYDIEEQYVLMHLARSFLVTRGTHGETDVVEIGKEENEADMEVIAAPDEYGQAQPFRVPRRVTRLLHSIWRPTPSHPDWTTSWKSLPLHTDMD</sequence>
<comment type="caution">
    <text evidence="1">The sequence shown here is derived from an EMBL/GenBank/DDBJ whole genome shotgun (WGS) entry which is preliminary data.</text>
</comment>
<accession>A0ACC3B5S2</accession>
<proteinExistence type="predicted"/>
<evidence type="ECO:0000313" key="1">
    <source>
        <dbReference type="EMBL" id="KAK1145843.1"/>
    </source>
</evidence>